<accession>F2G892</accession>
<dbReference type="AlphaFoldDB" id="F2G892"/>
<dbReference type="Pfam" id="PF15428">
    <property type="entry name" value="Imm26"/>
    <property type="match status" value="1"/>
</dbReference>
<dbReference type="EMBL" id="CP001103">
    <property type="protein sequence ID" value="AEA96793.1"/>
    <property type="molecule type" value="Genomic_DNA"/>
</dbReference>
<dbReference type="Proteomes" id="UP000001870">
    <property type="component" value="Chromosome"/>
</dbReference>
<proteinExistence type="predicted"/>
<dbReference type="HOGENOM" id="CLU_1682866_0_0_6"/>
<evidence type="ECO:0000313" key="1">
    <source>
        <dbReference type="EMBL" id="AEA96793.1"/>
    </source>
</evidence>
<reference evidence="1 2" key="2">
    <citation type="journal article" date="2015" name="Antonie Van Leeuwenhoek">
        <title>Ecophysiological diversity of a novel member of the genus Alteromonas, and description of Alteromonas mediterranea sp. nov.</title>
        <authorList>
            <person name="Ivanova E.P."/>
            <person name="Lopez-Perez M."/>
            <person name="Zabalos M."/>
            <person name="Nguyen S.H."/>
            <person name="Webb H.K."/>
            <person name="Ryan J."/>
            <person name="Lagutin K."/>
            <person name="Vyssotski M."/>
            <person name="Crawford R.J."/>
            <person name="Rodriguez-Valera F."/>
        </authorList>
    </citation>
    <scope>NUCLEOTIDE SEQUENCE [LARGE SCALE GENOMIC DNA]</scope>
    <source>
        <strain evidence="2">DSM 17117 / CIP 110805 / LMG 28347 / Deep ecotype</strain>
    </source>
</reference>
<keyword evidence="2" id="KW-1185">Reference proteome</keyword>
<sequence length="151" mass="17178">MASNFELGKVVEIRLPDNSFSYGLVLESPLVAFSNRTFKSRQTQFSDLFNDSIFIVWVMKYALGKKGWPKVGKLNSHKLFGRSHTFYKFDSINKSFSTYCNGIETPANLEDCVKLECAAVWDSLHVEDRIFANSKGEVCKWSKSLSAEEQV</sequence>
<protein>
    <submittedName>
        <fullName evidence="1">Uncharacterized protein</fullName>
    </submittedName>
</protein>
<name>F2G892_ALTMD</name>
<gene>
    <name evidence="1" type="ordered locus">MADE_1003225</name>
</gene>
<evidence type="ECO:0000313" key="2">
    <source>
        <dbReference type="Proteomes" id="UP000001870"/>
    </source>
</evidence>
<dbReference type="InterPro" id="IPR029278">
    <property type="entry name" value="Imm26"/>
</dbReference>
<dbReference type="KEGG" id="amc:MADE_1003225"/>
<reference evidence="1 2" key="1">
    <citation type="journal article" date="2008" name="ISME J.">
        <title>Comparative genomics of two ecotypes of the marine planktonic copiotroph Alteromonas macleodii suggests alternative lifestyles associated with different kinds of particulate organic matter.</title>
        <authorList>
            <person name="Ivars-Martinez E."/>
            <person name="Martin-Cuadrado A.B."/>
            <person name="D'Auria G."/>
            <person name="Mira A."/>
            <person name="Ferriera S."/>
            <person name="Johnson J."/>
            <person name="Friedman R."/>
            <person name="Rodriguez-Valera F."/>
        </authorList>
    </citation>
    <scope>NUCLEOTIDE SEQUENCE [LARGE SCALE GENOMIC DNA]</scope>
    <source>
        <strain evidence="2">DSM 17117 / CIP 110805 / LMG 28347 / Deep ecotype</strain>
    </source>
</reference>
<dbReference type="RefSeq" id="WP_012517148.1">
    <property type="nucleotide sequence ID" value="NC_011138.3"/>
</dbReference>
<organism evidence="1 2">
    <name type="scientific">Alteromonas mediterranea (strain DSM 17117 / CIP 110805 / LMG 28347 / Deep ecotype)</name>
    <dbReference type="NCBI Taxonomy" id="1774373"/>
    <lineage>
        <taxon>Bacteria</taxon>
        <taxon>Pseudomonadati</taxon>
        <taxon>Pseudomonadota</taxon>
        <taxon>Gammaproteobacteria</taxon>
        <taxon>Alteromonadales</taxon>
        <taxon>Alteromonadaceae</taxon>
        <taxon>Alteromonas/Salinimonas group</taxon>
        <taxon>Alteromonas</taxon>
    </lineage>
</organism>